<dbReference type="RefSeq" id="WP_203889292.1">
    <property type="nucleotide sequence ID" value="NZ_BOOH01000010.1"/>
</dbReference>
<evidence type="ECO:0000256" key="1">
    <source>
        <dbReference type="ARBA" id="ARBA00006464"/>
    </source>
</evidence>
<dbReference type="Pfam" id="PF02397">
    <property type="entry name" value="Bac_transf"/>
    <property type="match status" value="1"/>
</dbReference>
<evidence type="ECO:0000256" key="2">
    <source>
        <dbReference type="SAM" id="MobiDB-lite"/>
    </source>
</evidence>
<feature type="transmembrane region" description="Helical" evidence="3">
    <location>
        <begin position="86"/>
        <end position="111"/>
    </location>
</feature>
<feature type="domain" description="Bacterial sugar transferase" evidence="4">
    <location>
        <begin position="353"/>
        <end position="534"/>
    </location>
</feature>
<dbReference type="InterPro" id="IPR003362">
    <property type="entry name" value="Bact_transf"/>
</dbReference>
<dbReference type="EMBL" id="BOOH01000010">
    <property type="protein sequence ID" value="GIH74559.1"/>
    <property type="molecule type" value="Genomic_DNA"/>
</dbReference>
<gene>
    <name evidence="5" type="ORF">Plo01_09880</name>
</gene>
<feature type="compositionally biased region" description="Basic and acidic residues" evidence="2">
    <location>
        <begin position="22"/>
        <end position="41"/>
    </location>
</feature>
<dbReference type="GO" id="GO:0016780">
    <property type="term" value="F:phosphotransferase activity, for other substituted phosphate groups"/>
    <property type="evidence" value="ECO:0007669"/>
    <property type="project" value="TreeGrafter"/>
</dbReference>
<feature type="region of interest" description="Disordered" evidence="2">
    <location>
        <begin position="1"/>
        <end position="46"/>
    </location>
</feature>
<dbReference type="Pfam" id="PF13727">
    <property type="entry name" value="CoA_binding_3"/>
    <property type="match status" value="1"/>
</dbReference>
<feature type="transmembrane region" description="Helical" evidence="3">
    <location>
        <begin position="157"/>
        <end position="182"/>
    </location>
</feature>
<feature type="compositionally biased region" description="Pro residues" evidence="2">
    <location>
        <begin position="237"/>
        <end position="246"/>
    </location>
</feature>
<comment type="similarity">
    <text evidence="1">Belongs to the bacterial sugar transferase family.</text>
</comment>
<feature type="transmembrane region" description="Helical" evidence="3">
    <location>
        <begin position="123"/>
        <end position="145"/>
    </location>
</feature>
<feature type="transmembrane region" description="Helical" evidence="3">
    <location>
        <begin position="44"/>
        <end position="66"/>
    </location>
</feature>
<evidence type="ECO:0000256" key="3">
    <source>
        <dbReference type="SAM" id="Phobius"/>
    </source>
</evidence>
<accession>A0A8J3RJ18</accession>
<feature type="compositionally biased region" description="Low complexity" evidence="2">
    <location>
        <begin position="247"/>
        <end position="265"/>
    </location>
</feature>
<keyword evidence="6" id="KW-1185">Reference proteome</keyword>
<keyword evidence="3" id="KW-1133">Transmembrane helix</keyword>
<feature type="transmembrane region" description="Helical" evidence="3">
    <location>
        <begin position="358"/>
        <end position="379"/>
    </location>
</feature>
<evidence type="ECO:0000259" key="4">
    <source>
        <dbReference type="Pfam" id="PF02397"/>
    </source>
</evidence>
<keyword evidence="3" id="KW-0812">Transmembrane</keyword>
<proteinExistence type="inferred from homology"/>
<sequence>MTATIRDSRPARDATGSASRETVPDQRIPHRGEARRPDSGRRPLSPLSLPAADAACAATAVTVAAATTSSVAPSAAASGTAAVAAAIAPSATVAVIAVILLSAVNAALGLYRPRLAPSVLDDLLPLAGGGAVAMALAPLLAPFLVPVPAGASPASGLHGWTVAVILHTVLSCGVRGAAYAAARSRLAGPGARPTLLVGAGPHGHRLAATLLDHPEYGMAPVGFIDDRLAPEAGPARLPVPVPPPTPGVRTTPTPGTGTAPEPGAVPVLGRAERLADIVRARRIRAVIITPAPGAGTAARRLARTARDLDCEVFLAPEPGDVLTDFLAPRDHIWGLPVLRIRPLPQARPTWPLKRGLDIALALAGLVVCAPVIAACALAVRCENGPGVLFRQSRVGLGGRRFELLKLRTLRPGDPHESETRWSIAGDLRVRPVSRLLRRTSLDELPQLWNILRGDMSVVGPRPERPFFVDRFSASLPHYADRHRVPAGLTGWAQIHGLRGDTSIEDRARFDNHYIDGWTLRSDMKIVLRTAASALRPGGS</sequence>
<comment type="caution">
    <text evidence="5">The sequence shown here is derived from an EMBL/GenBank/DDBJ whole genome shotgun (WGS) entry which is preliminary data.</text>
</comment>
<dbReference type="Proteomes" id="UP000616724">
    <property type="component" value="Unassembled WGS sequence"/>
</dbReference>
<dbReference type="AlphaFoldDB" id="A0A8J3RJ18"/>
<organism evidence="5 6">
    <name type="scientific">Planobispora longispora</name>
    <dbReference type="NCBI Taxonomy" id="28887"/>
    <lineage>
        <taxon>Bacteria</taxon>
        <taxon>Bacillati</taxon>
        <taxon>Actinomycetota</taxon>
        <taxon>Actinomycetes</taxon>
        <taxon>Streptosporangiales</taxon>
        <taxon>Streptosporangiaceae</taxon>
        <taxon>Planobispora</taxon>
    </lineage>
</organism>
<name>A0A8J3RJ18_9ACTN</name>
<feature type="compositionally biased region" description="Basic and acidic residues" evidence="2">
    <location>
        <begin position="1"/>
        <end position="12"/>
    </location>
</feature>
<keyword evidence="3" id="KW-0472">Membrane</keyword>
<evidence type="ECO:0000313" key="6">
    <source>
        <dbReference type="Proteomes" id="UP000616724"/>
    </source>
</evidence>
<evidence type="ECO:0000313" key="5">
    <source>
        <dbReference type="EMBL" id="GIH74559.1"/>
    </source>
</evidence>
<protein>
    <recommendedName>
        <fullName evidence="4">Bacterial sugar transferase domain-containing protein</fullName>
    </recommendedName>
</protein>
<dbReference type="PANTHER" id="PTHR30576">
    <property type="entry name" value="COLANIC BIOSYNTHESIS UDP-GLUCOSE LIPID CARRIER TRANSFERASE"/>
    <property type="match status" value="1"/>
</dbReference>
<feature type="region of interest" description="Disordered" evidence="2">
    <location>
        <begin position="236"/>
        <end position="265"/>
    </location>
</feature>
<dbReference type="PANTHER" id="PTHR30576:SF0">
    <property type="entry name" value="UNDECAPRENYL-PHOSPHATE N-ACETYLGALACTOSAMINYL 1-PHOSPHATE TRANSFERASE-RELATED"/>
    <property type="match status" value="1"/>
</dbReference>
<reference evidence="5 6" key="1">
    <citation type="submission" date="2021-01" db="EMBL/GenBank/DDBJ databases">
        <title>Whole genome shotgun sequence of Planobispora longispora NBRC 13918.</title>
        <authorList>
            <person name="Komaki H."/>
            <person name="Tamura T."/>
        </authorList>
    </citation>
    <scope>NUCLEOTIDE SEQUENCE [LARGE SCALE GENOMIC DNA]</scope>
    <source>
        <strain evidence="5 6">NBRC 13918</strain>
    </source>
</reference>